<dbReference type="EMBL" id="UOEK01000252">
    <property type="protein sequence ID" value="VAW03157.1"/>
    <property type="molecule type" value="Genomic_DNA"/>
</dbReference>
<feature type="domain" description="HTH merR-type" evidence="4">
    <location>
        <begin position="1"/>
        <end position="69"/>
    </location>
</feature>
<gene>
    <name evidence="5" type="ORF">MNBD_ACTINO02-786</name>
</gene>
<keyword evidence="2" id="KW-0238">DNA-binding</keyword>
<accession>A0A3B0SQ70</accession>
<dbReference type="Gene3D" id="1.10.1660.10">
    <property type="match status" value="1"/>
</dbReference>
<organism evidence="5">
    <name type="scientific">hydrothermal vent metagenome</name>
    <dbReference type="NCBI Taxonomy" id="652676"/>
    <lineage>
        <taxon>unclassified sequences</taxon>
        <taxon>metagenomes</taxon>
        <taxon>ecological metagenomes</taxon>
    </lineage>
</organism>
<evidence type="ECO:0000313" key="5">
    <source>
        <dbReference type="EMBL" id="VAW03157.1"/>
    </source>
</evidence>
<reference evidence="5" key="1">
    <citation type="submission" date="2018-06" db="EMBL/GenBank/DDBJ databases">
        <authorList>
            <person name="Zhirakovskaya E."/>
        </authorList>
    </citation>
    <scope>NUCLEOTIDE SEQUENCE</scope>
</reference>
<dbReference type="PANTHER" id="PTHR30204">
    <property type="entry name" value="REDOX-CYCLING DRUG-SENSING TRANSCRIPTIONAL ACTIVATOR SOXR"/>
    <property type="match status" value="1"/>
</dbReference>
<dbReference type="PRINTS" id="PR00040">
    <property type="entry name" value="HTHMERR"/>
</dbReference>
<keyword evidence="1" id="KW-0805">Transcription regulation</keyword>
<sequence>MKIGELAAQTGVSPKTIRYYEDINLLPEPERAPNGYRDYSEESVELLKFIRDAQASGLTLAEITSIVAHKVAGDSTCDDVLQMLGDHLKDIEAHLVTLSSMRKQLLEIFDRAESLDPADCTDTIRCQMISANTRAKRAAREAALVHNSGIQRR</sequence>
<evidence type="ECO:0000256" key="1">
    <source>
        <dbReference type="ARBA" id="ARBA00023015"/>
    </source>
</evidence>
<keyword evidence="3" id="KW-0804">Transcription</keyword>
<dbReference type="InterPro" id="IPR047057">
    <property type="entry name" value="MerR_fam"/>
</dbReference>
<dbReference type="CDD" id="cd04770">
    <property type="entry name" value="HTH_HMRTR"/>
    <property type="match status" value="1"/>
</dbReference>
<dbReference type="InterPro" id="IPR000551">
    <property type="entry name" value="MerR-type_HTH_dom"/>
</dbReference>
<dbReference type="PROSITE" id="PS00552">
    <property type="entry name" value="HTH_MERR_1"/>
    <property type="match status" value="1"/>
</dbReference>
<dbReference type="AlphaFoldDB" id="A0A3B0SQ70"/>
<dbReference type="GO" id="GO:0003677">
    <property type="term" value="F:DNA binding"/>
    <property type="evidence" value="ECO:0007669"/>
    <property type="project" value="UniProtKB-KW"/>
</dbReference>
<dbReference type="PANTHER" id="PTHR30204:SF94">
    <property type="entry name" value="HEAVY METAL-DEPENDENT TRANSCRIPTIONAL REGULATOR HI_0293-RELATED"/>
    <property type="match status" value="1"/>
</dbReference>
<name>A0A3B0SQ70_9ZZZZ</name>
<evidence type="ECO:0000259" key="4">
    <source>
        <dbReference type="PROSITE" id="PS50937"/>
    </source>
</evidence>
<dbReference type="SUPFAM" id="SSF46955">
    <property type="entry name" value="Putative DNA-binding domain"/>
    <property type="match status" value="1"/>
</dbReference>
<evidence type="ECO:0000256" key="2">
    <source>
        <dbReference type="ARBA" id="ARBA00023125"/>
    </source>
</evidence>
<dbReference type="Pfam" id="PF13411">
    <property type="entry name" value="MerR_1"/>
    <property type="match status" value="1"/>
</dbReference>
<dbReference type="SMART" id="SM00422">
    <property type="entry name" value="HTH_MERR"/>
    <property type="match status" value="1"/>
</dbReference>
<proteinExistence type="predicted"/>
<dbReference type="GO" id="GO:0003700">
    <property type="term" value="F:DNA-binding transcription factor activity"/>
    <property type="evidence" value="ECO:0007669"/>
    <property type="project" value="InterPro"/>
</dbReference>
<protein>
    <recommendedName>
        <fullName evidence="4">HTH merR-type domain-containing protein</fullName>
    </recommendedName>
</protein>
<evidence type="ECO:0000256" key="3">
    <source>
        <dbReference type="ARBA" id="ARBA00023163"/>
    </source>
</evidence>
<dbReference type="InterPro" id="IPR009061">
    <property type="entry name" value="DNA-bd_dom_put_sf"/>
</dbReference>
<dbReference type="PROSITE" id="PS50937">
    <property type="entry name" value="HTH_MERR_2"/>
    <property type="match status" value="1"/>
</dbReference>